<accession>A0A0F9LYI5</accession>
<feature type="region of interest" description="Disordered" evidence="1">
    <location>
        <begin position="1"/>
        <end position="26"/>
    </location>
</feature>
<evidence type="ECO:0000256" key="1">
    <source>
        <dbReference type="SAM" id="MobiDB-lite"/>
    </source>
</evidence>
<dbReference type="InterPro" id="IPR025475">
    <property type="entry name" value="DUF4326"/>
</dbReference>
<feature type="compositionally biased region" description="Basic residues" evidence="1">
    <location>
        <begin position="1"/>
        <end position="12"/>
    </location>
</feature>
<dbReference type="AlphaFoldDB" id="A0A0F9LYI5"/>
<organism evidence="3">
    <name type="scientific">marine sediment metagenome</name>
    <dbReference type="NCBI Taxonomy" id="412755"/>
    <lineage>
        <taxon>unclassified sequences</taxon>
        <taxon>metagenomes</taxon>
        <taxon>ecological metagenomes</taxon>
    </lineage>
</organism>
<evidence type="ECO:0000259" key="2">
    <source>
        <dbReference type="Pfam" id="PF14216"/>
    </source>
</evidence>
<sequence>MPTRIQRRRTKGWRMPPNTKYVGRPTQWGNPFTVGEEIPFLPGRKVADKRHAFSLFVGHAPLQAQLVIATRMNLRGFDLACWCPLDQPCHADVLLEIANA</sequence>
<protein>
    <recommendedName>
        <fullName evidence="2">DUF4326 domain-containing protein</fullName>
    </recommendedName>
</protein>
<feature type="domain" description="DUF4326" evidence="2">
    <location>
        <begin position="9"/>
        <end position="96"/>
    </location>
</feature>
<name>A0A0F9LYI5_9ZZZZ</name>
<gene>
    <name evidence="3" type="ORF">LCGC14_1524920</name>
</gene>
<dbReference type="Pfam" id="PF14216">
    <property type="entry name" value="DUF4326"/>
    <property type="match status" value="1"/>
</dbReference>
<reference evidence="3" key="1">
    <citation type="journal article" date="2015" name="Nature">
        <title>Complex archaea that bridge the gap between prokaryotes and eukaryotes.</title>
        <authorList>
            <person name="Spang A."/>
            <person name="Saw J.H."/>
            <person name="Jorgensen S.L."/>
            <person name="Zaremba-Niedzwiedzka K."/>
            <person name="Martijn J."/>
            <person name="Lind A.E."/>
            <person name="van Eijk R."/>
            <person name="Schleper C."/>
            <person name="Guy L."/>
            <person name="Ettema T.J."/>
        </authorList>
    </citation>
    <scope>NUCLEOTIDE SEQUENCE</scope>
</reference>
<evidence type="ECO:0000313" key="3">
    <source>
        <dbReference type="EMBL" id="KKM62112.1"/>
    </source>
</evidence>
<comment type="caution">
    <text evidence="3">The sequence shown here is derived from an EMBL/GenBank/DDBJ whole genome shotgun (WGS) entry which is preliminary data.</text>
</comment>
<dbReference type="EMBL" id="LAZR01011361">
    <property type="protein sequence ID" value="KKM62112.1"/>
    <property type="molecule type" value="Genomic_DNA"/>
</dbReference>
<proteinExistence type="predicted"/>